<dbReference type="InterPro" id="IPR013785">
    <property type="entry name" value="Aldolase_TIM"/>
</dbReference>
<dbReference type="Proteomes" id="UP000516437">
    <property type="component" value="Chromosome 8"/>
</dbReference>
<dbReference type="PANTHER" id="PTHR43681">
    <property type="entry name" value="TRANSMEMBRANE GTPASE FZO"/>
    <property type="match status" value="1"/>
</dbReference>
<dbReference type="InterPro" id="IPR036206">
    <property type="entry name" value="ThiamineP_synth_sf"/>
</dbReference>
<evidence type="ECO:0000313" key="3">
    <source>
        <dbReference type="Proteomes" id="UP000516437"/>
    </source>
</evidence>
<keyword evidence="3" id="KW-1185">Reference proteome</keyword>
<name>A0A6A1UVX4_9ROSI</name>
<gene>
    <name evidence="2" type="ORF">CJ030_MR8G006782</name>
</gene>
<dbReference type="GO" id="GO:0010027">
    <property type="term" value="P:thylakoid membrane organization"/>
    <property type="evidence" value="ECO:0007669"/>
    <property type="project" value="TreeGrafter"/>
</dbReference>
<protein>
    <submittedName>
        <fullName evidence="2">Thiamine-phosphate synthase</fullName>
    </submittedName>
</protein>
<dbReference type="GO" id="GO:0031969">
    <property type="term" value="C:chloroplast membrane"/>
    <property type="evidence" value="ECO:0007669"/>
    <property type="project" value="TreeGrafter"/>
</dbReference>
<reference evidence="2 3" key="1">
    <citation type="journal article" date="2019" name="Plant Biotechnol. J.">
        <title>The red bayberry genome and genetic basis of sex determination.</title>
        <authorList>
            <person name="Jia H.M."/>
            <person name="Jia H.J."/>
            <person name="Cai Q.L."/>
            <person name="Wang Y."/>
            <person name="Zhao H.B."/>
            <person name="Yang W.F."/>
            <person name="Wang G.Y."/>
            <person name="Li Y.H."/>
            <person name="Zhan D.L."/>
            <person name="Shen Y.T."/>
            <person name="Niu Q.F."/>
            <person name="Chang L."/>
            <person name="Qiu J."/>
            <person name="Zhao L."/>
            <person name="Xie H.B."/>
            <person name="Fu W.Y."/>
            <person name="Jin J."/>
            <person name="Li X.W."/>
            <person name="Jiao Y."/>
            <person name="Zhou C.C."/>
            <person name="Tu T."/>
            <person name="Chai C.Y."/>
            <person name="Gao J.L."/>
            <person name="Fan L.J."/>
            <person name="van de Weg E."/>
            <person name="Wang J.Y."/>
            <person name="Gao Z.S."/>
        </authorList>
    </citation>
    <scope>NUCLEOTIDE SEQUENCE [LARGE SCALE GENOMIC DNA]</scope>
    <source>
        <tissue evidence="2">Leaves</tissue>
    </source>
</reference>
<dbReference type="InterPro" id="IPR051943">
    <property type="entry name" value="TRAFAC_Dynamin-like_GTPase"/>
</dbReference>
<evidence type="ECO:0000313" key="2">
    <source>
        <dbReference type="EMBL" id="KAB1203230.1"/>
    </source>
</evidence>
<dbReference type="EMBL" id="RXIC02000026">
    <property type="protein sequence ID" value="KAB1203230.1"/>
    <property type="molecule type" value="Genomic_DNA"/>
</dbReference>
<proteinExistence type="predicted"/>
<dbReference type="Gene3D" id="3.20.20.70">
    <property type="entry name" value="Aldolase class I"/>
    <property type="match status" value="1"/>
</dbReference>
<dbReference type="FunFam" id="3.20.20.70:FF:000243">
    <property type="entry name" value="Probable transmembrane GTPase FZO-like, chloroplastic"/>
    <property type="match status" value="1"/>
</dbReference>
<evidence type="ECO:0000256" key="1">
    <source>
        <dbReference type="SAM" id="MobiDB-lite"/>
    </source>
</evidence>
<dbReference type="AlphaFoldDB" id="A0A6A1UVX4"/>
<feature type="compositionally biased region" description="Low complexity" evidence="1">
    <location>
        <begin position="46"/>
        <end position="55"/>
    </location>
</feature>
<dbReference type="SUPFAM" id="SSF51391">
    <property type="entry name" value="Thiamin phosphate synthase"/>
    <property type="match status" value="1"/>
</dbReference>
<comment type="caution">
    <text evidence="2">The sequence shown here is derived from an EMBL/GenBank/DDBJ whole genome shotgun (WGS) entry which is preliminary data.</text>
</comment>
<sequence>MVPLLSFSTPRAPLFFLNPTHHPLTQLTRFKIRSRRTHYSIASISQNPSQFHNQNPPNPPKPQPRTLFPGGYKRPEIKVPCLVLQLDPDDVLGRQDALDSIDKAVAKWVRIVLLNGSEGSGAGRVYEAACLLKSVLRDRAYLLIAERVDVAAAVGASGVVLSDEGLPAIVARNTMTNSNSESVILPLVARNVQTANAALNASISEGADFLIYDISRDKPVDAAVHSVFENVKIPIFLAFASRGENTLFTEASNSLKLGASGIVISLEGLRLFGDEVLRKLFNPVAMNKRKRDEVGSSIKLKLMNVDNGVYGKKVVAGFIKLEDREKQLIETEKTVLLEAISAIQKAAPLMEEVALLIDAVSQIDEPFLVVIVVIVC</sequence>
<dbReference type="PANTHER" id="PTHR43681:SF1">
    <property type="entry name" value="SARCALUMENIN"/>
    <property type="match status" value="1"/>
</dbReference>
<accession>A0A6A1UVX4</accession>
<feature type="region of interest" description="Disordered" evidence="1">
    <location>
        <begin position="44"/>
        <end position="69"/>
    </location>
</feature>
<organism evidence="2 3">
    <name type="scientific">Morella rubra</name>
    <name type="common">Chinese bayberry</name>
    <dbReference type="NCBI Taxonomy" id="262757"/>
    <lineage>
        <taxon>Eukaryota</taxon>
        <taxon>Viridiplantae</taxon>
        <taxon>Streptophyta</taxon>
        <taxon>Embryophyta</taxon>
        <taxon>Tracheophyta</taxon>
        <taxon>Spermatophyta</taxon>
        <taxon>Magnoliopsida</taxon>
        <taxon>eudicotyledons</taxon>
        <taxon>Gunneridae</taxon>
        <taxon>Pentapetalae</taxon>
        <taxon>rosids</taxon>
        <taxon>fabids</taxon>
        <taxon>Fagales</taxon>
        <taxon>Myricaceae</taxon>
        <taxon>Morella</taxon>
    </lineage>
</organism>
<dbReference type="OrthoDB" id="1737174at2759"/>